<feature type="compositionally biased region" description="Low complexity" evidence="1">
    <location>
        <begin position="44"/>
        <end position="60"/>
    </location>
</feature>
<sequence>MSTTCRPKEPSIPYASGFTMIRSAGAFPGAPVSPVVTAAIPRYPDAGAPSSSAMSSSDAGTRTTTRSGQSPRHARDTAGTARSASPA</sequence>
<proteinExistence type="predicted"/>
<name>A0A5B0API4_9ACTN</name>
<keyword evidence="3" id="KW-1185">Reference proteome</keyword>
<dbReference type="Proteomes" id="UP000324965">
    <property type="component" value="Unassembled WGS sequence"/>
</dbReference>
<evidence type="ECO:0000256" key="1">
    <source>
        <dbReference type="SAM" id="MobiDB-lite"/>
    </source>
</evidence>
<dbReference type="AlphaFoldDB" id="A0A5B0API4"/>
<feature type="region of interest" description="Disordered" evidence="1">
    <location>
        <begin position="41"/>
        <end position="87"/>
    </location>
</feature>
<gene>
    <name evidence="2" type="ORF">FGF04_23280</name>
</gene>
<reference evidence="2 3" key="1">
    <citation type="submission" date="2019-05" db="EMBL/GenBank/DDBJ databases">
        <authorList>
            <person name="Hariharan J."/>
            <person name="Choudoir M.J."/>
            <person name="Diebold P."/>
            <person name="Panke-Buisse K."/>
            <person name="Buckley D.H."/>
        </authorList>
    </citation>
    <scope>NUCLEOTIDE SEQUENCE [LARGE SCALE GENOMIC DNA]</scope>
    <source>
        <strain evidence="2 3">SUN51</strain>
    </source>
</reference>
<comment type="caution">
    <text evidence="2">The sequence shown here is derived from an EMBL/GenBank/DDBJ whole genome shotgun (WGS) entry which is preliminary data.</text>
</comment>
<feature type="compositionally biased region" description="Polar residues" evidence="1">
    <location>
        <begin position="61"/>
        <end position="70"/>
    </location>
</feature>
<evidence type="ECO:0000313" key="3">
    <source>
        <dbReference type="Proteomes" id="UP000324965"/>
    </source>
</evidence>
<organism evidence="2 3">
    <name type="scientific">Streptomyces apricus</name>
    <dbReference type="NCBI Taxonomy" id="1828112"/>
    <lineage>
        <taxon>Bacteria</taxon>
        <taxon>Bacillati</taxon>
        <taxon>Actinomycetota</taxon>
        <taxon>Actinomycetes</taxon>
        <taxon>Kitasatosporales</taxon>
        <taxon>Streptomycetaceae</taxon>
        <taxon>Streptomyces</taxon>
    </lineage>
</organism>
<protein>
    <submittedName>
        <fullName evidence="2">Uncharacterized protein</fullName>
    </submittedName>
</protein>
<evidence type="ECO:0000313" key="2">
    <source>
        <dbReference type="EMBL" id="KAA0931800.1"/>
    </source>
</evidence>
<dbReference type="EMBL" id="VDFC01000046">
    <property type="protein sequence ID" value="KAA0931800.1"/>
    <property type="molecule type" value="Genomic_DNA"/>
</dbReference>
<accession>A0A5B0API4</accession>